<evidence type="ECO:0000256" key="2">
    <source>
        <dbReference type="ARBA" id="ARBA00011353"/>
    </source>
</evidence>
<dbReference type="InterPro" id="IPR000953">
    <property type="entry name" value="Chromo/chromo_shadow_dom"/>
</dbReference>
<dbReference type="Pfam" id="PF00385">
    <property type="entry name" value="Chromo"/>
    <property type="match status" value="1"/>
</dbReference>
<accession>A0A2C5YC78</accession>
<dbReference type="CDD" id="cd00024">
    <property type="entry name" value="CD_CSD"/>
    <property type="match status" value="1"/>
</dbReference>
<gene>
    <name evidence="6" type="ORF">CDD81_4510</name>
</gene>
<evidence type="ECO:0000313" key="7">
    <source>
        <dbReference type="Proteomes" id="UP000226192"/>
    </source>
</evidence>
<dbReference type="InterPro" id="IPR023779">
    <property type="entry name" value="Chromodomain_CS"/>
</dbReference>
<dbReference type="PROSITE" id="PS00598">
    <property type="entry name" value="CHROMO_1"/>
    <property type="match status" value="1"/>
</dbReference>
<dbReference type="Proteomes" id="UP000226192">
    <property type="component" value="Unassembled WGS sequence"/>
</dbReference>
<dbReference type="InterPro" id="IPR016197">
    <property type="entry name" value="Chromo-like_dom_sf"/>
</dbReference>
<evidence type="ECO:0000313" key="6">
    <source>
        <dbReference type="EMBL" id="PHH67115.1"/>
    </source>
</evidence>
<evidence type="ECO:0000256" key="1">
    <source>
        <dbReference type="ARBA" id="ARBA00004123"/>
    </source>
</evidence>
<keyword evidence="3" id="KW-0539">Nucleus</keyword>
<dbReference type="PROSITE" id="PS50013">
    <property type="entry name" value="CHROMO_2"/>
    <property type="match status" value="1"/>
</dbReference>
<dbReference type="SUPFAM" id="SSF54160">
    <property type="entry name" value="Chromo domain-like"/>
    <property type="match status" value="1"/>
</dbReference>
<protein>
    <recommendedName>
        <fullName evidence="5">Chromo domain-containing protein</fullName>
    </recommendedName>
</protein>
<name>A0A2C5YC78_9HYPO</name>
<organism evidence="6 7">
    <name type="scientific">Ophiocordyceps australis</name>
    <dbReference type="NCBI Taxonomy" id="1399860"/>
    <lineage>
        <taxon>Eukaryota</taxon>
        <taxon>Fungi</taxon>
        <taxon>Dikarya</taxon>
        <taxon>Ascomycota</taxon>
        <taxon>Pezizomycotina</taxon>
        <taxon>Sordariomycetes</taxon>
        <taxon>Hypocreomycetidae</taxon>
        <taxon>Hypocreales</taxon>
        <taxon>Ophiocordycipitaceae</taxon>
        <taxon>Ophiocordyceps</taxon>
    </lineage>
</organism>
<evidence type="ECO:0000256" key="4">
    <source>
        <dbReference type="SAM" id="MobiDB-lite"/>
    </source>
</evidence>
<dbReference type="GO" id="GO:0005634">
    <property type="term" value="C:nucleus"/>
    <property type="evidence" value="ECO:0007669"/>
    <property type="project" value="UniProtKB-SubCell"/>
</dbReference>
<keyword evidence="7" id="KW-1185">Reference proteome</keyword>
<dbReference type="InterPro" id="IPR051219">
    <property type="entry name" value="Heterochromatin_chromo-domain"/>
</dbReference>
<comment type="subcellular location">
    <subcellularLocation>
        <location evidence="1">Nucleus</location>
    </subcellularLocation>
</comment>
<dbReference type="STRING" id="1399860.A0A2C5YC78"/>
<comment type="subunit">
    <text evidence="2">Component of the NuA4 histone acetyltransferase complex.</text>
</comment>
<proteinExistence type="predicted"/>
<evidence type="ECO:0000256" key="3">
    <source>
        <dbReference type="ARBA" id="ARBA00023242"/>
    </source>
</evidence>
<dbReference type="SMART" id="SM00298">
    <property type="entry name" value="CHROMO"/>
    <property type="match status" value="1"/>
</dbReference>
<dbReference type="InterPro" id="IPR023780">
    <property type="entry name" value="Chromo_domain"/>
</dbReference>
<dbReference type="Gene3D" id="2.40.50.40">
    <property type="match status" value="1"/>
</dbReference>
<feature type="compositionally biased region" description="Polar residues" evidence="4">
    <location>
        <begin position="58"/>
        <end position="70"/>
    </location>
</feature>
<reference evidence="6 7" key="1">
    <citation type="submission" date="2017-06" db="EMBL/GenBank/DDBJ databases">
        <title>Ant-infecting Ophiocordyceps genomes reveal a high diversity of potential behavioral manipulation genes and a possible major role for enterotoxins.</title>
        <authorList>
            <person name="De Bekker C."/>
            <person name="Evans H.C."/>
            <person name="Brachmann A."/>
            <person name="Hughes D.P."/>
        </authorList>
    </citation>
    <scope>NUCLEOTIDE SEQUENCE [LARGE SCALE GENOMIC DNA]</scope>
    <source>
        <strain evidence="6 7">Map64</strain>
    </source>
</reference>
<dbReference type="PANTHER" id="PTHR22812">
    <property type="entry name" value="CHROMOBOX PROTEIN"/>
    <property type="match status" value="1"/>
</dbReference>
<feature type="compositionally biased region" description="Basic residues" evidence="4">
    <location>
        <begin position="108"/>
        <end position="122"/>
    </location>
</feature>
<dbReference type="AlphaFoldDB" id="A0A2C5YC78"/>
<feature type="region of interest" description="Disordered" evidence="4">
    <location>
        <begin position="34"/>
        <end position="134"/>
    </location>
</feature>
<dbReference type="OrthoDB" id="433924at2759"/>
<comment type="caution">
    <text evidence="6">The sequence shown here is derived from an EMBL/GenBank/DDBJ whole genome shotgun (WGS) entry which is preliminary data.</text>
</comment>
<sequence length="193" mass="21876">MPPPVSVFLGREVQVSSHDVEKLGSSLQQQDGALLKDVSPIKSDTADDSELEFKDSEQQFQPAQSVMVKQTHNRRLQIKGKEATRRSTRIRSVSAMPAASPQLERGYKPRQKQRGARAKRKAAPVQSAPPARSSREWEIEAIVESCIEADTFTHYYFVKWKGFSSKFNTWEPKINLKNCPAVLKAYEKRSKKT</sequence>
<dbReference type="GO" id="GO:0006338">
    <property type="term" value="P:chromatin remodeling"/>
    <property type="evidence" value="ECO:0007669"/>
    <property type="project" value="UniProtKB-ARBA"/>
</dbReference>
<evidence type="ECO:0000259" key="5">
    <source>
        <dbReference type="PROSITE" id="PS50013"/>
    </source>
</evidence>
<dbReference type="EMBL" id="NJET01000003">
    <property type="protein sequence ID" value="PHH67115.1"/>
    <property type="molecule type" value="Genomic_DNA"/>
</dbReference>
<feature type="domain" description="Chromo" evidence="5">
    <location>
        <begin position="137"/>
        <end position="193"/>
    </location>
</feature>